<dbReference type="Pfam" id="PF22692">
    <property type="entry name" value="LlgE_F_G_D1"/>
    <property type="match status" value="1"/>
</dbReference>
<dbReference type="PANTHER" id="PTHR30435">
    <property type="entry name" value="FLAGELLAR PROTEIN"/>
    <property type="match status" value="1"/>
</dbReference>
<dbReference type="GO" id="GO:0009425">
    <property type="term" value="C:bacterial-type flagellum basal body"/>
    <property type="evidence" value="ECO:0007669"/>
    <property type="project" value="UniProtKB-SubCell"/>
</dbReference>
<keyword evidence="2" id="KW-0975">Bacterial flagellum</keyword>
<dbReference type="Pfam" id="PF06429">
    <property type="entry name" value="Flg_bbr_C"/>
    <property type="match status" value="1"/>
</dbReference>
<keyword evidence="6" id="KW-0969">Cilium</keyword>
<dbReference type="NCBIfam" id="TIGR03506">
    <property type="entry name" value="FlgEFG_subfam"/>
    <property type="match status" value="1"/>
</dbReference>
<dbReference type="Proteomes" id="UP000262969">
    <property type="component" value="Unassembled WGS sequence"/>
</dbReference>
<dbReference type="Pfam" id="PF00460">
    <property type="entry name" value="Flg_bb_rod"/>
    <property type="match status" value="1"/>
</dbReference>
<name>A0A3D2XB30_9FIRM</name>
<dbReference type="InterPro" id="IPR010930">
    <property type="entry name" value="Flg_bb/hook_C_dom"/>
</dbReference>
<sequence length="257" mass="28475">MVRGLYTGWTGMENEQKRLDIISNNLANSATVGYKKEGVTNQSFDDVLTLKIRDESENFTDKRIGKMTLGVKLGEVYTDYTQGSLRETGNTFDLAIEGSGFFKMQVLDKDGNAKERYTRAGQFLMDKEGYIVDVNGNHLMSEGGNLQVPTDASQIVIDLQGNVFADGVQVDKLVVTDFEDYDYLKKFGEAMYEAVDGSREKDTTSGIRQGYTEQSNVNVVSEMVNMIAITRAYEANQKVLQSIDGTLELAANSVGKI</sequence>
<reference evidence="6 7" key="1">
    <citation type="journal article" date="2018" name="Nat. Biotechnol.">
        <title>A standardized bacterial taxonomy based on genome phylogeny substantially revises the tree of life.</title>
        <authorList>
            <person name="Parks D.H."/>
            <person name="Chuvochina M."/>
            <person name="Waite D.W."/>
            <person name="Rinke C."/>
            <person name="Skarshewski A."/>
            <person name="Chaumeil P.A."/>
            <person name="Hugenholtz P."/>
        </authorList>
    </citation>
    <scope>NUCLEOTIDE SEQUENCE [LARGE SCALE GENOMIC DNA]</scope>
    <source>
        <strain evidence="6">UBA11728</strain>
    </source>
</reference>
<comment type="subcellular location">
    <subcellularLocation>
        <location evidence="2">Bacterial flagellum basal body</location>
    </subcellularLocation>
</comment>
<dbReference type="AlphaFoldDB" id="A0A3D2XB30"/>
<evidence type="ECO:0000256" key="2">
    <source>
        <dbReference type="RuleBase" id="RU362116"/>
    </source>
</evidence>
<keyword evidence="6" id="KW-0282">Flagellum</keyword>
<dbReference type="PROSITE" id="PS00588">
    <property type="entry name" value="FLAGELLA_BB_ROD"/>
    <property type="match status" value="1"/>
</dbReference>
<protein>
    <submittedName>
        <fullName evidence="6">Flagellar basal body and hook protein</fullName>
    </submittedName>
</protein>
<keyword evidence="6" id="KW-0966">Cell projection</keyword>
<comment type="caution">
    <text evidence="6">The sequence shown here is derived from an EMBL/GenBank/DDBJ whole genome shotgun (WGS) entry which is preliminary data.</text>
</comment>
<feature type="domain" description="Flagellar hook protein FlgE/F/G-like D1" evidence="5">
    <location>
        <begin position="95"/>
        <end position="165"/>
    </location>
</feature>
<dbReference type="PANTHER" id="PTHR30435:SF19">
    <property type="entry name" value="FLAGELLAR BASAL-BODY ROD PROTEIN FLGG"/>
    <property type="match status" value="1"/>
</dbReference>
<feature type="domain" description="Flagellar basal-body/hook protein C-terminal" evidence="4">
    <location>
        <begin position="208"/>
        <end position="251"/>
    </location>
</feature>
<dbReference type="SUPFAM" id="SSF117143">
    <property type="entry name" value="Flagellar hook protein flgE"/>
    <property type="match status" value="1"/>
</dbReference>
<accession>A0A3D2XB30</accession>
<dbReference type="InterPro" id="IPR053967">
    <property type="entry name" value="LlgE_F_G-like_D1"/>
</dbReference>
<dbReference type="InterPro" id="IPR037925">
    <property type="entry name" value="FlgE/F/G-like"/>
</dbReference>
<dbReference type="InterPro" id="IPR001444">
    <property type="entry name" value="Flag_bb_rod_N"/>
</dbReference>
<gene>
    <name evidence="6" type="ORF">DHW61_16380</name>
</gene>
<dbReference type="GO" id="GO:0071978">
    <property type="term" value="P:bacterial-type flagellum-dependent swarming motility"/>
    <property type="evidence" value="ECO:0007669"/>
    <property type="project" value="TreeGrafter"/>
</dbReference>
<evidence type="ECO:0000256" key="1">
    <source>
        <dbReference type="ARBA" id="ARBA00009677"/>
    </source>
</evidence>
<evidence type="ECO:0000259" key="3">
    <source>
        <dbReference type="Pfam" id="PF00460"/>
    </source>
</evidence>
<dbReference type="EMBL" id="DPVV01000535">
    <property type="protein sequence ID" value="HCL03957.1"/>
    <property type="molecule type" value="Genomic_DNA"/>
</dbReference>
<proteinExistence type="inferred from homology"/>
<dbReference type="InterPro" id="IPR020013">
    <property type="entry name" value="Flagellar_FlgE/F/G"/>
</dbReference>
<feature type="domain" description="Flagellar basal body rod protein N-terminal" evidence="3">
    <location>
        <begin position="5"/>
        <end position="35"/>
    </location>
</feature>
<organism evidence="6 7">
    <name type="scientific">Lachnoclostridium phytofermentans</name>
    <dbReference type="NCBI Taxonomy" id="66219"/>
    <lineage>
        <taxon>Bacteria</taxon>
        <taxon>Bacillati</taxon>
        <taxon>Bacillota</taxon>
        <taxon>Clostridia</taxon>
        <taxon>Lachnospirales</taxon>
        <taxon>Lachnospiraceae</taxon>
    </lineage>
</organism>
<evidence type="ECO:0000259" key="5">
    <source>
        <dbReference type="Pfam" id="PF22692"/>
    </source>
</evidence>
<evidence type="ECO:0000259" key="4">
    <source>
        <dbReference type="Pfam" id="PF06429"/>
    </source>
</evidence>
<evidence type="ECO:0000313" key="6">
    <source>
        <dbReference type="EMBL" id="HCL03957.1"/>
    </source>
</evidence>
<dbReference type="InterPro" id="IPR019776">
    <property type="entry name" value="Flagellar_basal_body_rod_CS"/>
</dbReference>
<evidence type="ECO:0000313" key="7">
    <source>
        <dbReference type="Proteomes" id="UP000262969"/>
    </source>
</evidence>
<comment type="similarity">
    <text evidence="1 2">Belongs to the flagella basal body rod proteins family.</text>
</comment>